<gene>
    <name evidence="1" type="ORF">GCM10010218_32590</name>
</gene>
<sequence length="193" mass="20822">MNPTPHCSLVFPPHPAWVRAAREVVRTVLVAARRTDLADSAVALTSETVTNAVNACTRNRCCAPVTLVAEWSAPGRLRVFVYDAAAGVPERREAVGVEAEAGRGLMLVERGAEAWGVCTHGPGQGKATWFVVGDRPAGRANPRKSPVGCTDCATLEGARRWAVAEGDHERIVDATVAVRSHFRNEHILPRLTW</sequence>
<accession>A0A919ECD0</accession>
<dbReference type="Gene3D" id="3.30.565.10">
    <property type="entry name" value="Histidine kinase-like ATPase, C-terminal domain"/>
    <property type="match status" value="1"/>
</dbReference>
<comment type="caution">
    <text evidence="1">The sequence shown here is derived from an EMBL/GenBank/DDBJ whole genome shotgun (WGS) entry which is preliminary data.</text>
</comment>
<reference evidence="1" key="1">
    <citation type="journal article" date="2014" name="Int. J. Syst. Evol. Microbiol.">
        <title>Complete genome sequence of Corynebacterium casei LMG S-19264T (=DSM 44701T), isolated from a smear-ripened cheese.</title>
        <authorList>
            <consortium name="US DOE Joint Genome Institute (JGI-PGF)"/>
            <person name="Walter F."/>
            <person name="Albersmeier A."/>
            <person name="Kalinowski J."/>
            <person name="Ruckert C."/>
        </authorList>
    </citation>
    <scope>NUCLEOTIDE SEQUENCE</scope>
    <source>
        <strain evidence="1">JCM 4059</strain>
    </source>
</reference>
<dbReference type="InterPro" id="IPR036890">
    <property type="entry name" value="HATPase_C_sf"/>
</dbReference>
<dbReference type="CDD" id="cd16936">
    <property type="entry name" value="HATPase_RsbW-like"/>
    <property type="match status" value="1"/>
</dbReference>
<dbReference type="InterPro" id="IPR050267">
    <property type="entry name" value="Anti-sigma-factor_SerPK"/>
</dbReference>
<evidence type="ECO:0008006" key="3">
    <source>
        <dbReference type="Google" id="ProtNLM"/>
    </source>
</evidence>
<dbReference type="Proteomes" id="UP000638313">
    <property type="component" value="Unassembled WGS sequence"/>
</dbReference>
<evidence type="ECO:0000313" key="1">
    <source>
        <dbReference type="EMBL" id="GHF48588.1"/>
    </source>
</evidence>
<dbReference type="AlphaFoldDB" id="A0A919ECD0"/>
<organism evidence="1 2">
    <name type="scientific">Streptomyces mashuensis</name>
    <dbReference type="NCBI Taxonomy" id="33904"/>
    <lineage>
        <taxon>Bacteria</taxon>
        <taxon>Bacillati</taxon>
        <taxon>Actinomycetota</taxon>
        <taxon>Actinomycetes</taxon>
        <taxon>Kitasatosporales</taxon>
        <taxon>Streptomycetaceae</taxon>
        <taxon>Streptomyces</taxon>
    </lineage>
</organism>
<reference evidence="1" key="2">
    <citation type="submission" date="2020-09" db="EMBL/GenBank/DDBJ databases">
        <authorList>
            <person name="Sun Q."/>
            <person name="Ohkuma M."/>
        </authorList>
    </citation>
    <scope>NUCLEOTIDE SEQUENCE</scope>
    <source>
        <strain evidence="1">JCM 4059</strain>
    </source>
</reference>
<evidence type="ECO:0000313" key="2">
    <source>
        <dbReference type="Proteomes" id="UP000638313"/>
    </source>
</evidence>
<dbReference type="RefSeq" id="WP_229891025.1">
    <property type="nucleotide sequence ID" value="NZ_BNBD01000005.1"/>
</dbReference>
<keyword evidence="2" id="KW-1185">Reference proteome</keyword>
<proteinExistence type="predicted"/>
<dbReference type="PANTHER" id="PTHR35526">
    <property type="entry name" value="ANTI-SIGMA-F FACTOR RSBW-RELATED"/>
    <property type="match status" value="1"/>
</dbReference>
<dbReference type="PANTHER" id="PTHR35526:SF3">
    <property type="entry name" value="ANTI-SIGMA-F FACTOR RSBW"/>
    <property type="match status" value="1"/>
</dbReference>
<protein>
    <recommendedName>
        <fullName evidence="3">Histidine kinase/HSP90-like ATPase domain-containing protein</fullName>
    </recommendedName>
</protein>
<name>A0A919ECD0_9ACTN</name>
<dbReference type="EMBL" id="BNBD01000005">
    <property type="protein sequence ID" value="GHF48588.1"/>
    <property type="molecule type" value="Genomic_DNA"/>
</dbReference>